<proteinExistence type="predicted"/>
<sequence>MTEQPPAEATRLPHGYTNTTEFGPGAVHKFYLGPDLDERLRVELAALTGLAGRLPVPAVLSHTAGELRIARVVGRHGQEVLDDEDQRLARNVLRLCGVLRRELSAIDPAGVPGLPGTGPVIVHGDFGPQNLLVTPDGGTAFAVIDWESAYLGTVVEDLAWAEWIIRTHHPHLRFCLDELFVGYGARPAWSEWRAAMLRACHRCRDFCRRWEDPAAVALWDERIAATEAFRE</sequence>
<dbReference type="InterPro" id="IPR011009">
    <property type="entry name" value="Kinase-like_dom_sf"/>
</dbReference>
<gene>
    <name evidence="2" type="ORF">PV399_46935</name>
    <name evidence="3" type="ORF">PV666_49780</name>
</gene>
<organism evidence="2 5">
    <name type="scientific">Streptomyces acidiscabies</name>
    <dbReference type="NCBI Taxonomy" id="42234"/>
    <lineage>
        <taxon>Bacteria</taxon>
        <taxon>Bacillati</taxon>
        <taxon>Actinomycetota</taxon>
        <taxon>Actinomycetes</taxon>
        <taxon>Kitasatosporales</taxon>
        <taxon>Streptomycetaceae</taxon>
        <taxon>Streptomyces</taxon>
    </lineage>
</organism>
<dbReference type="InterPro" id="IPR002575">
    <property type="entry name" value="Aminoglycoside_PTrfase"/>
</dbReference>
<dbReference type="SUPFAM" id="SSF56112">
    <property type="entry name" value="Protein kinase-like (PK-like)"/>
    <property type="match status" value="1"/>
</dbReference>
<dbReference type="Proteomes" id="UP001282288">
    <property type="component" value="Unassembled WGS sequence"/>
</dbReference>
<dbReference type="GeneID" id="69809262"/>
<evidence type="ECO:0000259" key="1">
    <source>
        <dbReference type="Pfam" id="PF01636"/>
    </source>
</evidence>
<dbReference type="EMBL" id="JARAWP010000059">
    <property type="protein sequence ID" value="MDX3025894.1"/>
    <property type="molecule type" value="Genomic_DNA"/>
</dbReference>
<evidence type="ECO:0000313" key="2">
    <source>
        <dbReference type="EMBL" id="MDX2967180.1"/>
    </source>
</evidence>
<evidence type="ECO:0000313" key="3">
    <source>
        <dbReference type="EMBL" id="MDX3025894.1"/>
    </source>
</evidence>
<feature type="domain" description="Aminoglycoside phosphotransferase" evidence="1">
    <location>
        <begin position="119"/>
        <end position="193"/>
    </location>
</feature>
<dbReference type="RefSeq" id="WP_010360580.1">
    <property type="nucleotide sequence ID" value="NZ_CP122369.1"/>
</dbReference>
<reference evidence="2 4" key="1">
    <citation type="journal article" date="2023" name="Microb. Genom.">
        <title>Mesoterricola silvestris gen. nov., sp. nov., Mesoterricola sediminis sp. nov., Geothrix oryzae sp. nov., Geothrix edaphica sp. nov., Geothrix rubra sp. nov., and Geothrix limicola sp. nov., six novel members of Acidobacteriota isolated from soils.</title>
        <authorList>
            <person name="Weisberg A.J."/>
            <person name="Pearce E."/>
            <person name="Kramer C.G."/>
            <person name="Chang J.H."/>
            <person name="Clarke C.R."/>
        </authorList>
    </citation>
    <scope>NUCLEOTIDE SEQUENCE</scope>
    <source>
        <strain evidence="3 4">NB05-1H</strain>
        <strain evidence="2">NRRL_B-16521</strain>
    </source>
</reference>
<dbReference type="EMBL" id="JARAWC010000086">
    <property type="protein sequence ID" value="MDX2967180.1"/>
    <property type="molecule type" value="Genomic_DNA"/>
</dbReference>
<accession>A0AAP6BM71</accession>
<dbReference type="Gene3D" id="3.90.1200.10">
    <property type="match status" value="1"/>
</dbReference>
<protein>
    <submittedName>
        <fullName evidence="2">Phosphotransferase</fullName>
    </submittedName>
</protein>
<evidence type="ECO:0000313" key="5">
    <source>
        <dbReference type="Proteomes" id="UP001282288"/>
    </source>
</evidence>
<name>A0AAP6BM71_9ACTN</name>
<keyword evidence="4" id="KW-1185">Reference proteome</keyword>
<dbReference type="Proteomes" id="UP001272987">
    <property type="component" value="Unassembled WGS sequence"/>
</dbReference>
<comment type="caution">
    <text evidence="2">The sequence shown here is derived from an EMBL/GenBank/DDBJ whole genome shotgun (WGS) entry which is preliminary data.</text>
</comment>
<dbReference type="AlphaFoldDB" id="A0AAP6BM71"/>
<evidence type="ECO:0000313" key="4">
    <source>
        <dbReference type="Proteomes" id="UP001272987"/>
    </source>
</evidence>
<dbReference type="Pfam" id="PF01636">
    <property type="entry name" value="APH"/>
    <property type="match status" value="1"/>
</dbReference>